<protein>
    <submittedName>
        <fullName evidence="3">Uncharacterized protein</fullName>
    </submittedName>
</protein>
<evidence type="ECO:0000256" key="2">
    <source>
        <dbReference type="SAM" id="Phobius"/>
    </source>
</evidence>
<organism evidence="3 4">
    <name type="scientific">Galerina marginata (strain CBS 339.88)</name>
    <dbReference type="NCBI Taxonomy" id="685588"/>
    <lineage>
        <taxon>Eukaryota</taxon>
        <taxon>Fungi</taxon>
        <taxon>Dikarya</taxon>
        <taxon>Basidiomycota</taxon>
        <taxon>Agaricomycotina</taxon>
        <taxon>Agaricomycetes</taxon>
        <taxon>Agaricomycetidae</taxon>
        <taxon>Agaricales</taxon>
        <taxon>Agaricineae</taxon>
        <taxon>Strophariaceae</taxon>
        <taxon>Galerina</taxon>
    </lineage>
</organism>
<evidence type="ECO:0000256" key="1">
    <source>
        <dbReference type="SAM" id="MobiDB-lite"/>
    </source>
</evidence>
<keyword evidence="2" id="KW-1133">Transmembrane helix</keyword>
<dbReference type="Proteomes" id="UP000027222">
    <property type="component" value="Unassembled WGS sequence"/>
</dbReference>
<reference evidence="4" key="1">
    <citation type="journal article" date="2014" name="Proc. Natl. Acad. Sci. U.S.A.">
        <title>Extensive sampling of basidiomycete genomes demonstrates inadequacy of the white-rot/brown-rot paradigm for wood decay fungi.</title>
        <authorList>
            <person name="Riley R."/>
            <person name="Salamov A.A."/>
            <person name="Brown D.W."/>
            <person name="Nagy L.G."/>
            <person name="Floudas D."/>
            <person name="Held B.W."/>
            <person name="Levasseur A."/>
            <person name="Lombard V."/>
            <person name="Morin E."/>
            <person name="Otillar R."/>
            <person name="Lindquist E.A."/>
            <person name="Sun H."/>
            <person name="LaButti K.M."/>
            <person name="Schmutz J."/>
            <person name="Jabbour D."/>
            <person name="Luo H."/>
            <person name="Baker S.E."/>
            <person name="Pisabarro A.G."/>
            <person name="Walton J.D."/>
            <person name="Blanchette R.A."/>
            <person name="Henrissat B."/>
            <person name="Martin F."/>
            <person name="Cullen D."/>
            <person name="Hibbett D.S."/>
            <person name="Grigoriev I.V."/>
        </authorList>
    </citation>
    <scope>NUCLEOTIDE SEQUENCE [LARGE SCALE GENOMIC DNA]</scope>
    <source>
        <strain evidence="4">CBS 339.88</strain>
    </source>
</reference>
<keyword evidence="4" id="KW-1185">Reference proteome</keyword>
<evidence type="ECO:0000313" key="3">
    <source>
        <dbReference type="EMBL" id="KDR80049.1"/>
    </source>
</evidence>
<keyword evidence="2" id="KW-0472">Membrane</keyword>
<name>A0A067TJG2_GALM3</name>
<feature type="region of interest" description="Disordered" evidence="1">
    <location>
        <begin position="1"/>
        <end position="20"/>
    </location>
</feature>
<dbReference type="AlphaFoldDB" id="A0A067TJG2"/>
<feature type="transmembrane region" description="Helical" evidence="2">
    <location>
        <begin position="247"/>
        <end position="276"/>
    </location>
</feature>
<gene>
    <name evidence="3" type="ORF">GALMADRAFT_222953</name>
</gene>
<evidence type="ECO:0000313" key="4">
    <source>
        <dbReference type="Proteomes" id="UP000027222"/>
    </source>
</evidence>
<sequence>MSKVPWPSIRTTMPQDSLRQQRTSEWETRLFFSSQPFRITGPETVDHTVYGYYISMPAALQSQNNMPPPCYRIEPMPGRGASFFDLGLGKNFATVLYKPTDDTMVIRAPNLGIQQTPLSSFLGDLSFLYPGTQTFSMRTPFGAQHWSKVVEQSNDLSSVFTTSYSLNQLTNPYLAAPTGASLSVPSSSSQIREPSRSRYPLIPIRTSHSCLSCGIISFMHAFYLRGQYNQPFMCPRLRRPTPLFPRLVRYIVLGGQSCTSCFPLAFITGCFLLFYYTSLTRYTKGCPLSWLFLMGDP</sequence>
<accession>A0A067TJG2</accession>
<feature type="compositionally biased region" description="Polar residues" evidence="1">
    <location>
        <begin position="9"/>
        <end position="20"/>
    </location>
</feature>
<keyword evidence="2" id="KW-0812">Transmembrane</keyword>
<dbReference type="HOGENOM" id="CLU_937041_0_0_1"/>
<proteinExistence type="predicted"/>
<dbReference type="EMBL" id="KL142372">
    <property type="protein sequence ID" value="KDR80049.1"/>
    <property type="molecule type" value="Genomic_DNA"/>
</dbReference>